<evidence type="ECO:0008006" key="3">
    <source>
        <dbReference type="Google" id="ProtNLM"/>
    </source>
</evidence>
<comment type="caution">
    <text evidence="1">The sequence shown here is derived from an EMBL/GenBank/DDBJ whole genome shotgun (WGS) entry which is preliminary data.</text>
</comment>
<reference evidence="1 2" key="1">
    <citation type="submission" date="2020-03" db="EMBL/GenBank/DDBJ databases">
        <title>Genomic Encyclopedia of Type Strains, Phase IV (KMG-IV): sequencing the most valuable type-strain genomes for metagenomic binning, comparative biology and taxonomic classification.</title>
        <authorList>
            <person name="Goeker M."/>
        </authorList>
    </citation>
    <scope>NUCLEOTIDE SEQUENCE [LARGE SCALE GENOMIC DNA]</scope>
    <source>
        <strain evidence="1 2">DSM 4733</strain>
    </source>
</reference>
<organism evidence="1 2">
    <name type="scientific">Sphingomonas leidyi</name>
    <dbReference type="NCBI Taxonomy" id="68569"/>
    <lineage>
        <taxon>Bacteria</taxon>
        <taxon>Pseudomonadati</taxon>
        <taxon>Pseudomonadota</taxon>
        <taxon>Alphaproteobacteria</taxon>
        <taxon>Sphingomonadales</taxon>
        <taxon>Sphingomonadaceae</taxon>
        <taxon>Sphingomonas</taxon>
    </lineage>
</organism>
<proteinExistence type="predicted"/>
<dbReference type="InterPro" id="IPR027417">
    <property type="entry name" value="P-loop_NTPase"/>
</dbReference>
<dbReference type="AlphaFoldDB" id="A0A7X5UZS7"/>
<gene>
    <name evidence="1" type="ORF">FHR20_002217</name>
</gene>
<dbReference type="Proteomes" id="UP000564677">
    <property type="component" value="Unassembled WGS sequence"/>
</dbReference>
<evidence type="ECO:0000313" key="2">
    <source>
        <dbReference type="Proteomes" id="UP000564677"/>
    </source>
</evidence>
<keyword evidence="2" id="KW-1185">Reference proteome</keyword>
<accession>A0A7X5UZS7</accession>
<dbReference type="RefSeq" id="WP_167299676.1">
    <property type="nucleotide sequence ID" value="NZ_JAASQV010000002.1"/>
</dbReference>
<dbReference type="EMBL" id="JAASQV010000002">
    <property type="protein sequence ID" value="NIJ65255.1"/>
    <property type="molecule type" value="Genomic_DNA"/>
</dbReference>
<dbReference type="SUPFAM" id="SSF52540">
    <property type="entry name" value="P-loop containing nucleoside triphosphate hydrolases"/>
    <property type="match status" value="1"/>
</dbReference>
<evidence type="ECO:0000313" key="1">
    <source>
        <dbReference type="EMBL" id="NIJ65255.1"/>
    </source>
</evidence>
<dbReference type="Gene3D" id="3.40.50.300">
    <property type="entry name" value="P-loop containing nucleotide triphosphate hydrolases"/>
    <property type="match status" value="1"/>
</dbReference>
<sequence length="379" mass="41751">MLDRFRAAVMADPQAQAHLAEPREPAIFEARALAWAAARGIALTAADLIEGGRPDPAGMHRFLQAPVARHDWPARGWLPIGFAALPEPAVDWFNFANISPGSPFFEDAVREAAGRPFNRLFRTATPLASFLGRADPRPPSGFIFHMSRCGSTLVSQMLGAAPGHVSISEAPPLDAMIRHRFPDPEMQVDALRALVHAYGRGAGHLFVKLDSWHTRALPLLRRAFPETPWIFLYREPVEVLVSQLRLRGVQTVPDLVPLEWFGLAREDAHLPERAFIARILERTCSAVIEQGTDKGLLVNYAQLPEAFFDQILPHFGIAPDAAARDAMAAMASRHSKAPSARFHADGEAKQREADAALRAIADQYLAPIFVELEARRLAT</sequence>
<protein>
    <recommendedName>
        <fullName evidence="3">Aspartyl beta-hydroxylase</fullName>
    </recommendedName>
</protein>
<name>A0A7X5UZS7_9SPHN</name>